<evidence type="ECO:0000256" key="1">
    <source>
        <dbReference type="ARBA" id="ARBA00004196"/>
    </source>
</evidence>
<dbReference type="InterPro" id="IPR058627">
    <property type="entry name" value="MdtA-like_C"/>
</dbReference>
<keyword evidence="3" id="KW-0175">Coiled coil</keyword>
<dbReference type="PANTHER" id="PTHR30158">
    <property type="entry name" value="ACRA/E-RELATED COMPONENT OF DRUG EFFLUX TRANSPORTER"/>
    <property type="match status" value="1"/>
</dbReference>
<dbReference type="InterPro" id="IPR006311">
    <property type="entry name" value="TAT_signal"/>
</dbReference>
<dbReference type="GO" id="GO:0022857">
    <property type="term" value="F:transmembrane transporter activity"/>
    <property type="evidence" value="ECO:0007669"/>
    <property type="project" value="InterPro"/>
</dbReference>
<dbReference type="GO" id="GO:0046677">
    <property type="term" value="P:response to antibiotic"/>
    <property type="evidence" value="ECO:0007669"/>
    <property type="project" value="TreeGrafter"/>
</dbReference>
<dbReference type="EMBL" id="CP002382">
    <property type="protein sequence ID" value="AEP10332.1"/>
    <property type="molecule type" value="Genomic_DNA"/>
</dbReference>
<gene>
    <name evidence="9" type="ordered locus">MICA_2024</name>
</gene>
<dbReference type="KEGG" id="mai:MICA_2024"/>
<dbReference type="STRING" id="856793.MICA_2024"/>
<feature type="signal peptide" evidence="4">
    <location>
        <begin position="1"/>
        <end position="25"/>
    </location>
</feature>
<dbReference type="InterPro" id="IPR006143">
    <property type="entry name" value="RND_pump_MFP"/>
</dbReference>
<protein>
    <submittedName>
        <fullName evidence="9">Efflux transporter, RND family, MFP subunit</fullName>
    </submittedName>
</protein>
<dbReference type="Pfam" id="PF25876">
    <property type="entry name" value="HH_MFP_RND"/>
    <property type="match status" value="1"/>
</dbReference>
<evidence type="ECO:0000256" key="3">
    <source>
        <dbReference type="SAM" id="Coils"/>
    </source>
</evidence>
<dbReference type="InterPro" id="IPR058624">
    <property type="entry name" value="MdtA-like_HH"/>
</dbReference>
<dbReference type="Gene3D" id="2.40.50.100">
    <property type="match status" value="1"/>
</dbReference>
<dbReference type="GO" id="GO:0030313">
    <property type="term" value="C:cell envelope"/>
    <property type="evidence" value="ECO:0007669"/>
    <property type="project" value="UniProtKB-SubCell"/>
</dbReference>
<dbReference type="RefSeq" id="WP_014103555.1">
    <property type="nucleotide sequence ID" value="NC_016026.1"/>
</dbReference>
<feature type="domain" description="Multidrug resistance protein MdtA-like alpha-helical hairpin" evidence="5">
    <location>
        <begin position="115"/>
        <end position="183"/>
    </location>
</feature>
<dbReference type="eggNOG" id="COG0845">
    <property type="taxonomic scope" value="Bacteria"/>
</dbReference>
<dbReference type="Pfam" id="PF25944">
    <property type="entry name" value="Beta-barrel_RND"/>
    <property type="match status" value="1"/>
</dbReference>
<evidence type="ECO:0000259" key="6">
    <source>
        <dbReference type="Pfam" id="PF25917"/>
    </source>
</evidence>
<dbReference type="SUPFAM" id="SSF111369">
    <property type="entry name" value="HlyD-like secretion proteins"/>
    <property type="match status" value="1"/>
</dbReference>
<name>G2KPW4_MICAA</name>
<feature type="domain" description="Multidrug resistance protein MdtA-like beta-barrel" evidence="7">
    <location>
        <begin position="237"/>
        <end position="305"/>
    </location>
</feature>
<accession>G2KPW4</accession>
<feature type="coiled-coil region" evidence="3">
    <location>
        <begin position="115"/>
        <end position="142"/>
    </location>
</feature>
<evidence type="ECO:0000259" key="7">
    <source>
        <dbReference type="Pfam" id="PF25944"/>
    </source>
</evidence>
<dbReference type="Pfam" id="PF25917">
    <property type="entry name" value="BSH_RND"/>
    <property type="match status" value="1"/>
</dbReference>
<dbReference type="Gene3D" id="2.40.30.170">
    <property type="match status" value="1"/>
</dbReference>
<comment type="similarity">
    <text evidence="2">Belongs to the membrane fusion protein (MFP) (TC 8.A.1) family.</text>
</comment>
<dbReference type="InterPro" id="IPR058625">
    <property type="entry name" value="MdtA-like_BSH"/>
</dbReference>
<proteinExistence type="inferred from homology"/>
<dbReference type="Gene3D" id="2.40.420.20">
    <property type="match status" value="1"/>
</dbReference>
<dbReference type="GO" id="GO:0005886">
    <property type="term" value="C:plasma membrane"/>
    <property type="evidence" value="ECO:0007669"/>
    <property type="project" value="TreeGrafter"/>
</dbReference>
<evidence type="ECO:0000313" key="9">
    <source>
        <dbReference type="EMBL" id="AEP10332.1"/>
    </source>
</evidence>
<dbReference type="NCBIfam" id="TIGR01730">
    <property type="entry name" value="RND_mfp"/>
    <property type="match status" value="1"/>
</dbReference>
<evidence type="ECO:0000256" key="2">
    <source>
        <dbReference type="ARBA" id="ARBA00009477"/>
    </source>
</evidence>
<dbReference type="Proteomes" id="UP000009286">
    <property type="component" value="Chromosome"/>
</dbReference>
<comment type="subcellular location">
    <subcellularLocation>
        <location evidence="1">Cell envelope</location>
    </subcellularLocation>
</comment>
<evidence type="ECO:0000256" key="4">
    <source>
        <dbReference type="SAM" id="SignalP"/>
    </source>
</evidence>
<dbReference type="OrthoDB" id="9816569at2"/>
<dbReference type="Pfam" id="PF25967">
    <property type="entry name" value="RND-MFP_C"/>
    <property type="match status" value="1"/>
</dbReference>
<evidence type="ECO:0000259" key="8">
    <source>
        <dbReference type="Pfam" id="PF25967"/>
    </source>
</evidence>
<dbReference type="PANTHER" id="PTHR30158:SF10">
    <property type="entry name" value="CATION EFFLUX PUMP"/>
    <property type="match status" value="1"/>
</dbReference>
<dbReference type="FunFam" id="2.40.420.20:FF:000001">
    <property type="entry name" value="Efflux RND transporter periplasmic adaptor subunit"/>
    <property type="match status" value="1"/>
</dbReference>
<keyword evidence="4" id="KW-0732">Signal</keyword>
<sequence length="407" mass="43434">MTIPSKRTILLASAVALIAMGSAGALFYANTSAQASTVELPAAAPQAMPVAAAKIESAPLTIWKNFSGRLQAVDYAEIRPQVSGRIEDINFADGQIVTEGDVLYIIDPRPYQAAVDQARAEVNAARDRADLAQKELARAESLVKTDDIPKRVYDERVSTVQVTKADVNAALARLEQAQINLDHAFVKAPISGRISRAEITKGNLVEAGPNAPVLTSIVSDNGIYADFEVDEQTYLTHVRTIAGDTESENKIPVQLMASDGTVMVEGFIHSFDNRLDTSSGTIRARALFANENGTLLPGMFATIRMGSPSTENKIAISDRAIGTDQDRKFVYVIGNDGKTAYREVTLGDSVAGKRIVLSGLNEGETIVSDGIIRIRPGMDVAPQFEKTLASIETSAGTGDNAASASHK</sequence>
<dbReference type="PROSITE" id="PS51318">
    <property type="entry name" value="TAT"/>
    <property type="match status" value="1"/>
</dbReference>
<organism evidence="9 10">
    <name type="scientific">Micavibrio aeruginosavorus (strain ARL-13)</name>
    <dbReference type="NCBI Taxonomy" id="856793"/>
    <lineage>
        <taxon>Bacteria</taxon>
        <taxon>Pseudomonadati</taxon>
        <taxon>Bdellovibrionota</taxon>
        <taxon>Bdellovibrionia</taxon>
        <taxon>Bdellovibrionales</taxon>
        <taxon>Pseudobdellovibrionaceae</taxon>
        <taxon>Micavibrio</taxon>
    </lineage>
</organism>
<dbReference type="HOGENOM" id="CLU_018816_2_1_5"/>
<feature type="domain" description="Multidrug resistance protein MdtA-like barrel-sandwich hybrid" evidence="6">
    <location>
        <begin position="76"/>
        <end position="215"/>
    </location>
</feature>
<dbReference type="InterPro" id="IPR058626">
    <property type="entry name" value="MdtA-like_b-barrel"/>
</dbReference>
<feature type="chain" id="PRO_5003432879" evidence="4">
    <location>
        <begin position="26"/>
        <end position="407"/>
    </location>
</feature>
<reference evidence="9 10" key="1">
    <citation type="journal article" date="2011" name="BMC Genomics">
        <title>Genomic insights into an obligate epibiotic bacterial predator: Micavibrio aeruginosavorus ARL-13.</title>
        <authorList>
            <person name="Wang Z."/>
            <person name="Kadouri D."/>
            <person name="Wu M."/>
        </authorList>
    </citation>
    <scope>NUCLEOTIDE SEQUENCE [LARGE SCALE GENOMIC DNA]</scope>
    <source>
        <strain evidence="9 10">ARL-13</strain>
    </source>
</reference>
<evidence type="ECO:0000313" key="10">
    <source>
        <dbReference type="Proteomes" id="UP000009286"/>
    </source>
</evidence>
<keyword evidence="10" id="KW-1185">Reference proteome</keyword>
<dbReference type="AlphaFoldDB" id="G2KPW4"/>
<evidence type="ECO:0000259" key="5">
    <source>
        <dbReference type="Pfam" id="PF25876"/>
    </source>
</evidence>
<feature type="domain" description="Multidrug resistance protein MdtA-like C-terminal permuted SH3" evidence="8">
    <location>
        <begin position="320"/>
        <end position="371"/>
    </location>
</feature>
<dbReference type="Gene3D" id="1.10.287.470">
    <property type="entry name" value="Helix hairpin bin"/>
    <property type="match status" value="1"/>
</dbReference>